<dbReference type="PROSITE" id="PS51140">
    <property type="entry name" value="CUE"/>
    <property type="match status" value="1"/>
</dbReference>
<dbReference type="OrthoDB" id="5577209at2759"/>
<evidence type="ECO:0000313" key="4">
    <source>
        <dbReference type="Proteomes" id="UP000440578"/>
    </source>
</evidence>
<dbReference type="InterPro" id="IPR041800">
    <property type="entry name" value="ASCC2_CUE"/>
</dbReference>
<evidence type="ECO:0000259" key="2">
    <source>
        <dbReference type="PROSITE" id="PS51140"/>
    </source>
</evidence>
<dbReference type="Pfam" id="PF02845">
    <property type="entry name" value="CUE"/>
    <property type="match status" value="1"/>
</dbReference>
<gene>
    <name evidence="3" type="primary">ASCC2_0</name>
    <name evidence="3" type="ORF">FJT64_012907</name>
</gene>
<dbReference type="InterPro" id="IPR003892">
    <property type="entry name" value="CUE"/>
</dbReference>
<sequence>MVSHVQDLLPDLSRSFVMACLEHYNFSSERVINALLEDSLPPSAGIARPYRRRRMTEARLARELADKSSLREAGQRERYQLFGSLTTDGSVYEAIHYEDDGPVPLNQPLPSSRWRRPDPAAEEDQETAGPRRDHFVQDPAEVRARQEARRQEQQQRRRGRGRGGHHGPPPNRDVVGAPRGQGQDKQVLQNRRRKNEQKSYPAPARRRPEAEGRHVLGAARAASVGCVGRVPRAGGGSPSGGCGGEPGVLKRKASTRV</sequence>
<reference evidence="3 4" key="1">
    <citation type="submission" date="2019-07" db="EMBL/GenBank/DDBJ databases">
        <title>Draft genome assembly of a fouling barnacle, Amphibalanus amphitrite (Darwin, 1854): The first reference genome for Thecostraca.</title>
        <authorList>
            <person name="Kim W."/>
        </authorList>
    </citation>
    <scope>NUCLEOTIDE SEQUENCE [LARGE SCALE GENOMIC DNA]</scope>
    <source>
        <strain evidence="3">SNU_AA5</strain>
        <tissue evidence="3">Soma without cirri and trophi</tissue>
    </source>
</reference>
<comment type="caution">
    <text evidence="3">The sequence shown here is derived from an EMBL/GenBank/DDBJ whole genome shotgun (WGS) entry which is preliminary data.</text>
</comment>
<feature type="region of interest" description="Disordered" evidence="1">
    <location>
        <begin position="230"/>
        <end position="257"/>
    </location>
</feature>
<dbReference type="SMART" id="SM00546">
    <property type="entry name" value="CUE"/>
    <property type="match status" value="1"/>
</dbReference>
<proteinExistence type="predicted"/>
<feature type="region of interest" description="Disordered" evidence="1">
    <location>
        <begin position="98"/>
        <end position="215"/>
    </location>
</feature>
<dbReference type="InterPro" id="IPR009060">
    <property type="entry name" value="UBA-like_sf"/>
</dbReference>
<dbReference type="Gene3D" id="1.10.8.10">
    <property type="entry name" value="DNA helicase RuvA subunit, C-terminal domain"/>
    <property type="match status" value="1"/>
</dbReference>
<name>A0A6A4VB23_AMPAM</name>
<dbReference type="GO" id="GO:0043130">
    <property type="term" value="F:ubiquitin binding"/>
    <property type="evidence" value="ECO:0007669"/>
    <property type="project" value="InterPro"/>
</dbReference>
<dbReference type="EMBL" id="VIIS01002083">
    <property type="protein sequence ID" value="KAF0288704.1"/>
    <property type="molecule type" value="Genomic_DNA"/>
</dbReference>
<dbReference type="Proteomes" id="UP000440578">
    <property type="component" value="Unassembled WGS sequence"/>
</dbReference>
<feature type="compositionally biased region" description="Basic residues" evidence="1">
    <location>
        <begin position="156"/>
        <end position="165"/>
    </location>
</feature>
<keyword evidence="4" id="KW-1185">Reference proteome</keyword>
<accession>A0A6A4VB23</accession>
<dbReference type="SUPFAM" id="SSF46934">
    <property type="entry name" value="UBA-like"/>
    <property type="match status" value="1"/>
</dbReference>
<feature type="domain" description="CUE" evidence="2">
    <location>
        <begin position="1"/>
        <end position="40"/>
    </location>
</feature>
<feature type="compositionally biased region" description="Gly residues" evidence="1">
    <location>
        <begin position="233"/>
        <end position="246"/>
    </location>
</feature>
<dbReference type="AlphaFoldDB" id="A0A6A4VB23"/>
<dbReference type="CDD" id="cd14364">
    <property type="entry name" value="CUE_ASCC2"/>
    <property type="match status" value="1"/>
</dbReference>
<evidence type="ECO:0000313" key="3">
    <source>
        <dbReference type="EMBL" id="KAF0288704.1"/>
    </source>
</evidence>
<organism evidence="3 4">
    <name type="scientific">Amphibalanus amphitrite</name>
    <name type="common">Striped barnacle</name>
    <name type="synonym">Balanus amphitrite</name>
    <dbReference type="NCBI Taxonomy" id="1232801"/>
    <lineage>
        <taxon>Eukaryota</taxon>
        <taxon>Metazoa</taxon>
        <taxon>Ecdysozoa</taxon>
        <taxon>Arthropoda</taxon>
        <taxon>Crustacea</taxon>
        <taxon>Multicrustacea</taxon>
        <taxon>Cirripedia</taxon>
        <taxon>Thoracica</taxon>
        <taxon>Thoracicalcarea</taxon>
        <taxon>Balanomorpha</taxon>
        <taxon>Balanoidea</taxon>
        <taxon>Balanidae</taxon>
        <taxon>Amphibalaninae</taxon>
        <taxon>Amphibalanus</taxon>
    </lineage>
</organism>
<protein>
    <submittedName>
        <fullName evidence="3">Activating signal cointegrator 1 complex subunit 2</fullName>
    </submittedName>
</protein>
<evidence type="ECO:0000256" key="1">
    <source>
        <dbReference type="SAM" id="MobiDB-lite"/>
    </source>
</evidence>
<feature type="compositionally biased region" description="Basic and acidic residues" evidence="1">
    <location>
        <begin position="129"/>
        <end position="155"/>
    </location>
</feature>